<dbReference type="EMBL" id="PISP01000002">
    <property type="protein sequence ID" value="PKD43573.1"/>
    <property type="molecule type" value="Genomic_DNA"/>
</dbReference>
<evidence type="ECO:0000256" key="2">
    <source>
        <dbReference type="ARBA" id="ARBA00022517"/>
    </source>
</evidence>
<evidence type="ECO:0000256" key="3">
    <source>
        <dbReference type="ARBA" id="ARBA00022722"/>
    </source>
</evidence>
<proteinExistence type="inferred from homology"/>
<keyword evidence="1 5" id="KW-0963">Cytoplasm</keyword>
<keyword evidence="2 5" id="KW-0690">Ribosome biogenesis</keyword>
<dbReference type="PANTHER" id="PTHR33317">
    <property type="entry name" value="POLYNUCLEOTIDYL TRANSFERASE, RIBONUCLEASE H-LIKE SUPERFAMILY PROTEIN"/>
    <property type="match status" value="1"/>
</dbReference>
<dbReference type="Gene3D" id="3.30.420.140">
    <property type="entry name" value="YqgF/RNase H-like domain"/>
    <property type="match status" value="1"/>
</dbReference>
<dbReference type="HAMAP" id="MF_00651">
    <property type="entry name" value="Nuclease_YqgF"/>
    <property type="match status" value="1"/>
</dbReference>
<dbReference type="SMART" id="SM00732">
    <property type="entry name" value="YqgFc"/>
    <property type="match status" value="1"/>
</dbReference>
<evidence type="ECO:0000259" key="6">
    <source>
        <dbReference type="SMART" id="SM00732"/>
    </source>
</evidence>
<keyword evidence="8" id="KW-1185">Reference proteome</keyword>
<evidence type="ECO:0000313" key="8">
    <source>
        <dbReference type="Proteomes" id="UP000233398"/>
    </source>
</evidence>
<comment type="caution">
    <text evidence="7">The sequence shown here is derived from an EMBL/GenBank/DDBJ whole genome shotgun (WGS) entry which is preliminary data.</text>
</comment>
<evidence type="ECO:0000256" key="1">
    <source>
        <dbReference type="ARBA" id="ARBA00022490"/>
    </source>
</evidence>
<dbReference type="GO" id="GO:0016788">
    <property type="term" value="F:hydrolase activity, acting on ester bonds"/>
    <property type="evidence" value="ECO:0007669"/>
    <property type="project" value="UniProtKB-UniRule"/>
</dbReference>
<sequence>MADFGRILGIDVGGKRVGIARTDLLRTVANPVGTFSPEESFIEVERQIREEGPYKAIVVGWPLTPTGEPTNATHLAQDYYNHLKKRYKNLAIHKMDERYSSKQAMEAMMDAGVSKKRREKKGRLDQASAALILQQFLEAYPEL</sequence>
<gene>
    <name evidence="7" type="ORF">CWD77_08370</name>
</gene>
<dbReference type="InterPro" id="IPR005227">
    <property type="entry name" value="YqgF"/>
</dbReference>
<evidence type="ECO:0000313" key="7">
    <source>
        <dbReference type="EMBL" id="PKD43573.1"/>
    </source>
</evidence>
<keyword evidence="4 5" id="KW-0378">Hydrolase</keyword>
<dbReference type="OrthoDB" id="9796140at2"/>
<dbReference type="GO" id="GO:0000967">
    <property type="term" value="P:rRNA 5'-end processing"/>
    <property type="evidence" value="ECO:0007669"/>
    <property type="project" value="UniProtKB-UniRule"/>
</dbReference>
<dbReference type="GO" id="GO:0004518">
    <property type="term" value="F:nuclease activity"/>
    <property type="evidence" value="ECO:0007669"/>
    <property type="project" value="UniProtKB-KW"/>
</dbReference>
<dbReference type="NCBIfam" id="TIGR00250">
    <property type="entry name" value="RNAse_H_YqgF"/>
    <property type="match status" value="1"/>
</dbReference>
<protein>
    <recommendedName>
        <fullName evidence="5">Putative pre-16S rRNA nuclease</fullName>
        <ecNumber evidence="5">3.1.-.-</ecNumber>
    </recommendedName>
</protein>
<comment type="function">
    <text evidence="5">Could be a nuclease involved in processing of the 5'-end of pre-16S rRNA.</text>
</comment>
<dbReference type="AlphaFoldDB" id="A0A2N0VHB5"/>
<dbReference type="EC" id="3.1.-.-" evidence="5"/>
<keyword evidence="3 5" id="KW-0540">Nuclease</keyword>
<dbReference type="InterPro" id="IPR037027">
    <property type="entry name" value="YqgF/RNaseH-like_dom_sf"/>
</dbReference>
<dbReference type="SUPFAM" id="SSF53098">
    <property type="entry name" value="Ribonuclease H-like"/>
    <property type="match status" value="1"/>
</dbReference>
<dbReference type="Proteomes" id="UP000233398">
    <property type="component" value="Unassembled WGS sequence"/>
</dbReference>
<dbReference type="RefSeq" id="WP_101073115.1">
    <property type="nucleotide sequence ID" value="NZ_PISP01000002.1"/>
</dbReference>
<dbReference type="InterPro" id="IPR012337">
    <property type="entry name" value="RNaseH-like_sf"/>
</dbReference>
<dbReference type="GO" id="GO:0005829">
    <property type="term" value="C:cytosol"/>
    <property type="evidence" value="ECO:0007669"/>
    <property type="project" value="TreeGrafter"/>
</dbReference>
<accession>A0A2N0VHB5</accession>
<dbReference type="PANTHER" id="PTHR33317:SF4">
    <property type="entry name" value="POLYNUCLEOTIDYL TRANSFERASE, RIBONUCLEASE H-LIKE SUPERFAMILY PROTEIN"/>
    <property type="match status" value="1"/>
</dbReference>
<evidence type="ECO:0000256" key="4">
    <source>
        <dbReference type="ARBA" id="ARBA00022801"/>
    </source>
</evidence>
<comment type="similarity">
    <text evidence="5">Belongs to the YqgF HJR family.</text>
</comment>
<feature type="domain" description="YqgF/RNase H-like" evidence="6">
    <location>
        <begin position="5"/>
        <end position="104"/>
    </location>
</feature>
<evidence type="ECO:0000256" key="5">
    <source>
        <dbReference type="HAMAP-Rule" id="MF_00651"/>
    </source>
</evidence>
<dbReference type="InterPro" id="IPR006641">
    <property type="entry name" value="YqgF/RNaseH-like_dom"/>
</dbReference>
<dbReference type="CDD" id="cd16964">
    <property type="entry name" value="YqgF"/>
    <property type="match status" value="1"/>
</dbReference>
<comment type="subcellular location">
    <subcellularLocation>
        <location evidence="5">Cytoplasm</location>
    </subcellularLocation>
</comment>
<dbReference type="Pfam" id="PF03652">
    <property type="entry name" value="RuvX"/>
    <property type="match status" value="1"/>
</dbReference>
<organism evidence="7 8">
    <name type="scientific">Rhodohalobacter barkolensis</name>
    <dbReference type="NCBI Taxonomy" id="2053187"/>
    <lineage>
        <taxon>Bacteria</taxon>
        <taxon>Pseudomonadati</taxon>
        <taxon>Balneolota</taxon>
        <taxon>Balneolia</taxon>
        <taxon>Balneolales</taxon>
        <taxon>Balneolaceae</taxon>
        <taxon>Rhodohalobacter</taxon>
    </lineage>
</organism>
<reference evidence="7 8" key="1">
    <citation type="submission" date="2017-11" db="EMBL/GenBank/DDBJ databases">
        <title>Rhodohalobacter 15182 sp. nov., isolated from a salt lake.</title>
        <authorList>
            <person name="Han S."/>
        </authorList>
    </citation>
    <scope>NUCLEOTIDE SEQUENCE [LARGE SCALE GENOMIC DNA]</scope>
    <source>
        <strain evidence="7 8">15182</strain>
    </source>
</reference>
<name>A0A2N0VHB5_9BACT</name>